<name>A0ACA9PV11_9GLOM</name>
<evidence type="ECO:0000313" key="1">
    <source>
        <dbReference type="EMBL" id="CAG8723387.1"/>
    </source>
</evidence>
<dbReference type="Proteomes" id="UP000789920">
    <property type="component" value="Unassembled WGS sequence"/>
</dbReference>
<protein>
    <submittedName>
        <fullName evidence="1">29161_t:CDS:1</fullName>
    </submittedName>
</protein>
<reference evidence="1" key="1">
    <citation type="submission" date="2021-06" db="EMBL/GenBank/DDBJ databases">
        <authorList>
            <person name="Kallberg Y."/>
            <person name="Tangrot J."/>
            <person name="Rosling A."/>
        </authorList>
    </citation>
    <scope>NUCLEOTIDE SEQUENCE</scope>
    <source>
        <strain evidence="1">MA461A</strain>
    </source>
</reference>
<gene>
    <name evidence="1" type="ORF">RPERSI_LOCUS11490</name>
</gene>
<sequence>LDSNINNNWELINERGITLQNTENTAKLKFIERRCQRDILNNMECQV</sequence>
<comment type="caution">
    <text evidence="1">The sequence shown here is derived from an EMBL/GenBank/DDBJ whole genome shotgun (WGS) entry which is preliminary data.</text>
</comment>
<organism evidence="1 2">
    <name type="scientific">Racocetra persica</name>
    <dbReference type="NCBI Taxonomy" id="160502"/>
    <lineage>
        <taxon>Eukaryota</taxon>
        <taxon>Fungi</taxon>
        <taxon>Fungi incertae sedis</taxon>
        <taxon>Mucoromycota</taxon>
        <taxon>Glomeromycotina</taxon>
        <taxon>Glomeromycetes</taxon>
        <taxon>Diversisporales</taxon>
        <taxon>Gigasporaceae</taxon>
        <taxon>Racocetra</taxon>
    </lineage>
</organism>
<feature type="non-terminal residue" evidence="1">
    <location>
        <position position="1"/>
    </location>
</feature>
<proteinExistence type="predicted"/>
<keyword evidence="2" id="KW-1185">Reference proteome</keyword>
<dbReference type="EMBL" id="CAJVQC010023700">
    <property type="protein sequence ID" value="CAG8723387.1"/>
    <property type="molecule type" value="Genomic_DNA"/>
</dbReference>
<accession>A0ACA9PV11</accession>
<evidence type="ECO:0000313" key="2">
    <source>
        <dbReference type="Proteomes" id="UP000789920"/>
    </source>
</evidence>